<sequence>QPPRPQNTAIHTNLSYDNLTAGQKYESLTEGTNPFVSTPETTNQEALPFPAFILSGSPFQ</sequence>
<evidence type="ECO:0000313" key="2">
    <source>
        <dbReference type="Proteomes" id="UP000789920"/>
    </source>
</evidence>
<keyword evidence="2" id="KW-1185">Reference proteome</keyword>
<accession>A0ACA9N1E7</accession>
<dbReference type="EMBL" id="CAJVQC010011512">
    <property type="protein sequence ID" value="CAG8628172.1"/>
    <property type="molecule type" value="Genomic_DNA"/>
</dbReference>
<protein>
    <submittedName>
        <fullName evidence="1">19606_t:CDS:1</fullName>
    </submittedName>
</protein>
<gene>
    <name evidence="1" type="ORF">RPERSI_LOCUS6994</name>
</gene>
<organism evidence="1 2">
    <name type="scientific">Racocetra persica</name>
    <dbReference type="NCBI Taxonomy" id="160502"/>
    <lineage>
        <taxon>Eukaryota</taxon>
        <taxon>Fungi</taxon>
        <taxon>Fungi incertae sedis</taxon>
        <taxon>Mucoromycota</taxon>
        <taxon>Glomeromycotina</taxon>
        <taxon>Glomeromycetes</taxon>
        <taxon>Diversisporales</taxon>
        <taxon>Gigasporaceae</taxon>
        <taxon>Racocetra</taxon>
    </lineage>
</organism>
<proteinExistence type="predicted"/>
<comment type="caution">
    <text evidence="1">The sequence shown here is derived from an EMBL/GenBank/DDBJ whole genome shotgun (WGS) entry which is preliminary data.</text>
</comment>
<reference evidence="1" key="1">
    <citation type="submission" date="2021-06" db="EMBL/GenBank/DDBJ databases">
        <authorList>
            <person name="Kallberg Y."/>
            <person name="Tangrot J."/>
            <person name="Rosling A."/>
        </authorList>
    </citation>
    <scope>NUCLEOTIDE SEQUENCE</scope>
    <source>
        <strain evidence="1">MA461A</strain>
    </source>
</reference>
<dbReference type="Proteomes" id="UP000789920">
    <property type="component" value="Unassembled WGS sequence"/>
</dbReference>
<name>A0ACA9N1E7_9GLOM</name>
<evidence type="ECO:0000313" key="1">
    <source>
        <dbReference type="EMBL" id="CAG8628172.1"/>
    </source>
</evidence>
<feature type="non-terminal residue" evidence="1">
    <location>
        <position position="1"/>
    </location>
</feature>